<dbReference type="AlphaFoldDB" id="A0A0W0GEM0"/>
<gene>
    <name evidence="1" type="ORF">WG66_446</name>
</gene>
<accession>A0A0W0GEM0</accession>
<comment type="caution">
    <text evidence="1">The sequence shown here is derived from an EMBL/GenBank/DDBJ whole genome shotgun (WGS) entry which is preliminary data.</text>
</comment>
<name>A0A0W0GEM0_MONRR</name>
<organism evidence="1 2">
    <name type="scientific">Moniliophthora roreri</name>
    <name type="common">Frosty pod rot fungus</name>
    <name type="synonym">Monilia roreri</name>
    <dbReference type="NCBI Taxonomy" id="221103"/>
    <lineage>
        <taxon>Eukaryota</taxon>
        <taxon>Fungi</taxon>
        <taxon>Dikarya</taxon>
        <taxon>Basidiomycota</taxon>
        <taxon>Agaricomycotina</taxon>
        <taxon>Agaricomycetes</taxon>
        <taxon>Agaricomycetidae</taxon>
        <taxon>Agaricales</taxon>
        <taxon>Marasmiineae</taxon>
        <taxon>Marasmiaceae</taxon>
        <taxon>Moniliophthora</taxon>
    </lineage>
</organism>
<evidence type="ECO:0000313" key="1">
    <source>
        <dbReference type="EMBL" id="KTB46981.1"/>
    </source>
</evidence>
<protein>
    <submittedName>
        <fullName evidence="1">Uncharacterized protein</fullName>
    </submittedName>
</protein>
<reference evidence="1 2" key="1">
    <citation type="submission" date="2015-12" db="EMBL/GenBank/DDBJ databases">
        <title>Draft genome sequence of Moniliophthora roreri, the causal agent of frosty pod rot of cacao.</title>
        <authorList>
            <person name="Aime M.C."/>
            <person name="Diaz-Valderrama J.R."/>
            <person name="Kijpornyongpan T."/>
            <person name="Phillips-Mora W."/>
        </authorList>
    </citation>
    <scope>NUCLEOTIDE SEQUENCE [LARGE SCALE GENOMIC DNA]</scope>
    <source>
        <strain evidence="1 2">MCA 2952</strain>
    </source>
</reference>
<dbReference type="EMBL" id="LATX01000191">
    <property type="protein sequence ID" value="KTB46981.1"/>
    <property type="molecule type" value="Genomic_DNA"/>
</dbReference>
<sequence length="121" mass="13519">MEWTEEVYERLCALCASWRSTAPLTAGSIVARSAPNVHLDIYLVTVMTNEGLEELRTITIPSVIQLLTTILQTILPGTMRSMETENPERRDPLPRPAVNLPQFEGEWLHMGQPAMSVDAQA</sequence>
<evidence type="ECO:0000313" key="2">
    <source>
        <dbReference type="Proteomes" id="UP000054988"/>
    </source>
</evidence>
<proteinExistence type="predicted"/>
<dbReference type="Proteomes" id="UP000054988">
    <property type="component" value="Unassembled WGS sequence"/>
</dbReference>